<comment type="subcellular location">
    <subcellularLocation>
        <location evidence="1">Membrane</location>
        <topology evidence="1">Multi-pass membrane protein</topology>
    </subcellularLocation>
</comment>
<keyword evidence="3 5" id="KW-1133">Transmembrane helix</keyword>
<dbReference type="PANTHER" id="PTHR31465:SF9">
    <property type="entry name" value="SPHINGOID LONG-CHAIN BASE TRANSPORTER RSB1"/>
    <property type="match status" value="1"/>
</dbReference>
<dbReference type="Pfam" id="PF04479">
    <property type="entry name" value="RTA1"/>
    <property type="match status" value="1"/>
</dbReference>
<protein>
    <submittedName>
        <fullName evidence="6">Uncharacterized protein</fullName>
    </submittedName>
</protein>
<evidence type="ECO:0000313" key="6">
    <source>
        <dbReference type="EMBL" id="KAL2065203.1"/>
    </source>
</evidence>
<dbReference type="EMBL" id="JAZHXI010000012">
    <property type="protein sequence ID" value="KAL2065203.1"/>
    <property type="molecule type" value="Genomic_DNA"/>
</dbReference>
<evidence type="ECO:0000256" key="1">
    <source>
        <dbReference type="ARBA" id="ARBA00004141"/>
    </source>
</evidence>
<dbReference type="Proteomes" id="UP001595075">
    <property type="component" value="Unassembled WGS sequence"/>
</dbReference>
<dbReference type="PANTHER" id="PTHR31465">
    <property type="entry name" value="PROTEIN RTA1-RELATED"/>
    <property type="match status" value="1"/>
</dbReference>
<evidence type="ECO:0000256" key="2">
    <source>
        <dbReference type="ARBA" id="ARBA00022692"/>
    </source>
</evidence>
<proteinExistence type="predicted"/>
<organism evidence="6 7">
    <name type="scientific">Oculimacula yallundae</name>
    <dbReference type="NCBI Taxonomy" id="86028"/>
    <lineage>
        <taxon>Eukaryota</taxon>
        <taxon>Fungi</taxon>
        <taxon>Dikarya</taxon>
        <taxon>Ascomycota</taxon>
        <taxon>Pezizomycotina</taxon>
        <taxon>Leotiomycetes</taxon>
        <taxon>Helotiales</taxon>
        <taxon>Ploettnerulaceae</taxon>
        <taxon>Oculimacula</taxon>
    </lineage>
</organism>
<name>A0ABR4C5J3_9HELO</name>
<feature type="transmembrane region" description="Helical" evidence="5">
    <location>
        <begin position="32"/>
        <end position="52"/>
    </location>
</feature>
<reference evidence="6 7" key="1">
    <citation type="journal article" date="2024" name="Commun. Biol.">
        <title>Comparative genomic analysis of thermophilic fungi reveals convergent evolutionary adaptations and gene losses.</title>
        <authorList>
            <person name="Steindorff A.S."/>
            <person name="Aguilar-Pontes M.V."/>
            <person name="Robinson A.J."/>
            <person name="Andreopoulos B."/>
            <person name="LaButti K."/>
            <person name="Kuo A."/>
            <person name="Mondo S."/>
            <person name="Riley R."/>
            <person name="Otillar R."/>
            <person name="Haridas S."/>
            <person name="Lipzen A."/>
            <person name="Grimwood J."/>
            <person name="Schmutz J."/>
            <person name="Clum A."/>
            <person name="Reid I.D."/>
            <person name="Moisan M.C."/>
            <person name="Butler G."/>
            <person name="Nguyen T.T.M."/>
            <person name="Dewar K."/>
            <person name="Conant G."/>
            <person name="Drula E."/>
            <person name="Henrissat B."/>
            <person name="Hansel C."/>
            <person name="Singer S."/>
            <person name="Hutchinson M.I."/>
            <person name="de Vries R.P."/>
            <person name="Natvig D.O."/>
            <person name="Powell A.J."/>
            <person name="Tsang A."/>
            <person name="Grigoriev I.V."/>
        </authorList>
    </citation>
    <scope>NUCLEOTIDE SEQUENCE [LARGE SCALE GENOMIC DNA]</scope>
    <source>
        <strain evidence="6 7">CBS 494.80</strain>
    </source>
</reference>
<keyword evidence="2 5" id="KW-0812">Transmembrane</keyword>
<feature type="transmembrane region" description="Helical" evidence="5">
    <location>
        <begin position="258"/>
        <end position="276"/>
    </location>
</feature>
<feature type="transmembrane region" description="Helical" evidence="5">
    <location>
        <begin position="217"/>
        <end position="238"/>
    </location>
</feature>
<accession>A0ABR4C5J3</accession>
<dbReference type="InterPro" id="IPR007568">
    <property type="entry name" value="RTA1"/>
</dbReference>
<evidence type="ECO:0000313" key="7">
    <source>
        <dbReference type="Proteomes" id="UP001595075"/>
    </source>
</evidence>
<feature type="transmembrane region" description="Helical" evidence="5">
    <location>
        <begin position="172"/>
        <end position="196"/>
    </location>
</feature>
<evidence type="ECO:0000256" key="4">
    <source>
        <dbReference type="ARBA" id="ARBA00023136"/>
    </source>
</evidence>
<evidence type="ECO:0000256" key="5">
    <source>
        <dbReference type="SAM" id="Phobius"/>
    </source>
</evidence>
<keyword evidence="4 5" id="KW-0472">Membrane</keyword>
<feature type="transmembrane region" description="Helical" evidence="5">
    <location>
        <begin position="59"/>
        <end position="78"/>
    </location>
</feature>
<gene>
    <name evidence="6" type="ORF">VTL71DRAFT_2872</name>
</gene>
<evidence type="ECO:0000256" key="3">
    <source>
        <dbReference type="ARBA" id="ARBA00022989"/>
    </source>
</evidence>
<feature type="transmembrane region" description="Helical" evidence="5">
    <location>
        <begin position="90"/>
        <end position="114"/>
    </location>
</feature>
<comment type="caution">
    <text evidence="6">The sequence shown here is derived from an EMBL/GenBank/DDBJ whole genome shotgun (WGS) entry which is preliminary data.</text>
</comment>
<keyword evidence="7" id="KW-1185">Reference proteome</keyword>
<sequence length="366" mass="40945">MVLPPDYIPGFVCSLETCSVKLWGYVKYQPSLPGNVLFLVLIDLLALAQLILGPMHRTGLVCITMLLGLAAESTGYVSRVLLHFDPFSRIYFLMYLINLTIGPAFIAAAIYLTLGRIVVVYGEEISRIKPRTYTIFFMGCDFISLSIQAVGGGIAASYPLDNQKMIDLGTHILVAGLAFQVASLFAFLVCAGEFLWRVKKYSHLRNPEFADLVNTRRFKLFIGSILLATITLFVRTVFRSVELSEGFSGKLANDEVQFMVLDGVMVIIATICMTAMHPGYAFRKRWSDSSFAFWGPEASMTYAERSRRIADRRTEHDNKAVRLAQAQTEFAERRAARRREMTTGARYVSNNEKTAPVVSEAVAHRT</sequence>
<feature type="transmembrane region" description="Helical" evidence="5">
    <location>
        <begin position="135"/>
        <end position="160"/>
    </location>
</feature>